<accession>A0A7S2SDU8</accession>
<evidence type="ECO:0000313" key="2">
    <source>
        <dbReference type="EMBL" id="CAD9697158.1"/>
    </source>
</evidence>
<evidence type="ECO:0000313" key="3">
    <source>
        <dbReference type="EMBL" id="CAD9697162.1"/>
    </source>
</evidence>
<organism evidence="2">
    <name type="scientific">Mucochytrium quahogii</name>
    <dbReference type="NCBI Taxonomy" id="96639"/>
    <lineage>
        <taxon>Eukaryota</taxon>
        <taxon>Sar</taxon>
        <taxon>Stramenopiles</taxon>
        <taxon>Bigyra</taxon>
        <taxon>Labyrinthulomycetes</taxon>
        <taxon>Thraustochytrida</taxon>
        <taxon>Thraustochytriidae</taxon>
        <taxon>Mucochytrium</taxon>
    </lineage>
</organism>
<gene>
    <name evidence="2" type="ORF">QSP1433_LOCUS13108</name>
    <name evidence="3" type="ORF">QSP1433_LOCUS13109</name>
</gene>
<proteinExistence type="predicted"/>
<feature type="region of interest" description="Disordered" evidence="1">
    <location>
        <begin position="1"/>
        <end position="40"/>
    </location>
</feature>
<name>A0A7S2SDU8_9STRA</name>
<dbReference type="EMBL" id="HBHK01020636">
    <property type="protein sequence ID" value="CAD9697158.1"/>
    <property type="molecule type" value="Transcribed_RNA"/>
</dbReference>
<feature type="compositionally biased region" description="Basic and acidic residues" evidence="1">
    <location>
        <begin position="13"/>
        <end position="29"/>
    </location>
</feature>
<evidence type="ECO:0000256" key="1">
    <source>
        <dbReference type="SAM" id="MobiDB-lite"/>
    </source>
</evidence>
<dbReference type="EMBL" id="HBHK01020637">
    <property type="protein sequence ID" value="CAD9697162.1"/>
    <property type="molecule type" value="Transcribed_RNA"/>
</dbReference>
<reference evidence="2" key="1">
    <citation type="submission" date="2021-01" db="EMBL/GenBank/DDBJ databases">
        <authorList>
            <person name="Corre E."/>
            <person name="Pelletier E."/>
            <person name="Niang G."/>
            <person name="Scheremetjew M."/>
            <person name="Finn R."/>
            <person name="Kale V."/>
            <person name="Holt S."/>
            <person name="Cochrane G."/>
            <person name="Meng A."/>
            <person name="Brown T."/>
            <person name="Cohen L."/>
        </authorList>
    </citation>
    <scope>NUCLEOTIDE SEQUENCE</scope>
    <source>
        <strain evidence="2">NY070348D</strain>
    </source>
</reference>
<dbReference type="AlphaFoldDB" id="A0A7S2SDU8"/>
<sequence length="321" mass="36030">MSDSISGPQLKRQRTEEKDDMISERKSCDSDVASSPERVKGKIIEEAKNVSSSHKTNGEVVSPLKKVQEIVAVVKDADLGPALKIGEGTKIQVKWSIAEGEEDEDVWWGGEILKSTGEKHMLTDPENNNERVKVPVYSIKYEPLLPDFPESSVSKVCFTDRHELYDIETDSNQCWRHMGSKWTEEDEVKNIDKNIVLDAALKISEEDMVTMQDILKTNNLPSGNAEDPTFVVPQENLEGTAETLVNSIIGNVLQTHGRNINQLPASIQQQITNDVIRVKKRMIAKIVKCFQEKRDLDAVAANEIVQEMGDEIKAVRARRGY</sequence>
<protein>
    <submittedName>
        <fullName evidence="2">Uncharacterized protein</fullName>
    </submittedName>
</protein>